<keyword evidence="1" id="KW-0472">Membrane</keyword>
<evidence type="ECO:0000313" key="2">
    <source>
        <dbReference type="EMBL" id="QPJ65027.1"/>
    </source>
</evidence>
<feature type="transmembrane region" description="Helical" evidence="1">
    <location>
        <begin position="37"/>
        <end position="55"/>
    </location>
</feature>
<evidence type="ECO:0000256" key="1">
    <source>
        <dbReference type="SAM" id="Phobius"/>
    </source>
</evidence>
<dbReference type="EMBL" id="CP048620">
    <property type="protein sequence ID" value="QPJ65027.1"/>
    <property type="molecule type" value="Genomic_DNA"/>
</dbReference>
<keyword evidence="1" id="KW-1133">Transmembrane helix</keyword>
<accession>A0A7T0C1W3</accession>
<dbReference type="InterPro" id="IPR007354">
    <property type="entry name" value="CruF-like"/>
</dbReference>
<keyword evidence="1" id="KW-0812">Transmembrane</keyword>
<proteinExistence type="predicted"/>
<dbReference type="Pfam" id="PF04240">
    <property type="entry name" value="Caroten_synth"/>
    <property type="match status" value="1"/>
</dbReference>
<dbReference type="Proteomes" id="UP000594464">
    <property type="component" value="Chromosome"/>
</dbReference>
<feature type="transmembrane region" description="Helical" evidence="1">
    <location>
        <begin position="126"/>
        <end position="148"/>
    </location>
</feature>
<evidence type="ECO:0000313" key="3">
    <source>
        <dbReference type="Proteomes" id="UP000594464"/>
    </source>
</evidence>
<feature type="transmembrane region" description="Helical" evidence="1">
    <location>
        <begin position="6"/>
        <end position="30"/>
    </location>
</feature>
<reference evidence="3" key="1">
    <citation type="submission" date="2020-02" db="EMBL/GenBank/DDBJ databases">
        <title>Genomic and physiological characterization of two novel Nitrospinaceae genera.</title>
        <authorList>
            <person name="Mueller A.J."/>
            <person name="Jung M.-Y."/>
            <person name="Strachan C.R."/>
            <person name="Herbold C.W."/>
            <person name="Kirkegaard R.H."/>
            <person name="Daims H."/>
        </authorList>
    </citation>
    <scope>NUCLEOTIDE SEQUENCE [LARGE SCALE GENOMIC DNA]</scope>
</reference>
<dbReference type="PANTHER" id="PTHR39419:SF1">
    <property type="entry name" value="SLL0814 PROTEIN"/>
    <property type="match status" value="1"/>
</dbReference>
<dbReference type="AlphaFoldDB" id="A0A7T0C1W3"/>
<sequence length="263" mass="30404">MEILSLLWGTVLLRPYVFAFLATYLIIAVCHMGWRRSLLFTVMAYCIAFLSEYSSTRNGFPYGFYSYIDTTRDQELWISNVPFMDSLSYSFLAFIGYSMALFMRSQLKGEGWDLRIKRDPVIENSLPTVFLGALFFMLMDVVIDPVAFQGDRWFLGKIYTYQEEGEYFNIPLTNFAGWFIVGSAILFCFTRVNRRLSERWPLPDKEYPFQALWGPALYLCVLAFNLAVTFYIGEMVMGLCGLGWTAAILGTLFYKINKTKRPA</sequence>
<feature type="transmembrane region" description="Helical" evidence="1">
    <location>
        <begin position="168"/>
        <end position="190"/>
    </location>
</feature>
<dbReference type="PANTHER" id="PTHR39419">
    <property type="entry name" value="SLL0814 PROTEIN"/>
    <property type="match status" value="1"/>
</dbReference>
<protein>
    <submittedName>
        <fullName evidence="2">Carotenoid biosynthesis protein</fullName>
    </submittedName>
</protein>
<organism evidence="2 3">
    <name type="scientific">Candidatus Nitrohelix vancouverensis</name>
    <dbReference type="NCBI Taxonomy" id="2705534"/>
    <lineage>
        <taxon>Bacteria</taxon>
        <taxon>Pseudomonadati</taxon>
        <taxon>Nitrospinota/Tectimicrobiota group</taxon>
        <taxon>Nitrospinota</taxon>
        <taxon>Nitrospinia</taxon>
        <taxon>Nitrospinales</taxon>
        <taxon>Nitrospinaceae</taxon>
        <taxon>Candidatus Nitrohelix</taxon>
    </lineage>
</organism>
<feature type="transmembrane region" description="Helical" evidence="1">
    <location>
        <begin position="236"/>
        <end position="254"/>
    </location>
</feature>
<name>A0A7T0C1W3_9BACT</name>
<feature type="transmembrane region" description="Helical" evidence="1">
    <location>
        <begin position="211"/>
        <end position="230"/>
    </location>
</feature>
<dbReference type="KEGG" id="nva:G3M78_06340"/>
<gene>
    <name evidence="2" type="ORF">G3M78_06340</name>
</gene>
<feature type="transmembrane region" description="Helical" evidence="1">
    <location>
        <begin position="87"/>
        <end position="105"/>
    </location>
</feature>